<dbReference type="AlphaFoldDB" id="A0AAD5F5D5"/>
<evidence type="ECO:0000313" key="3">
    <source>
        <dbReference type="Proteomes" id="UP001054821"/>
    </source>
</evidence>
<feature type="region of interest" description="Disordered" evidence="1">
    <location>
        <begin position="14"/>
        <end position="66"/>
    </location>
</feature>
<evidence type="ECO:0000313" key="2">
    <source>
        <dbReference type="EMBL" id="KAI5353897.1"/>
    </source>
</evidence>
<feature type="compositionally biased region" description="Basic residues" evidence="1">
    <location>
        <begin position="20"/>
        <end position="37"/>
    </location>
</feature>
<keyword evidence="3" id="KW-1185">Reference proteome</keyword>
<proteinExistence type="predicted"/>
<dbReference type="Proteomes" id="UP001054821">
    <property type="component" value="Chromosome 1"/>
</dbReference>
<dbReference type="EMBL" id="JAJFAZ020000001">
    <property type="protein sequence ID" value="KAI5353897.1"/>
    <property type="molecule type" value="Genomic_DNA"/>
</dbReference>
<evidence type="ECO:0000256" key="1">
    <source>
        <dbReference type="SAM" id="MobiDB-lite"/>
    </source>
</evidence>
<protein>
    <submittedName>
        <fullName evidence="2">Uncharacterized protein</fullName>
    </submittedName>
</protein>
<sequence>MYLPKGVDPILMPQLELKTEHRRPKLPQHYCAHRRPTSSHSSPRPPLPNGKGCASKKRGARESPCRRYAGTTASFRVDPCRNLAEKFLAKTFLPKLWFHRSPSRRISI</sequence>
<organism evidence="2 3">
    <name type="scientific">Prunus dulcis</name>
    <name type="common">Almond</name>
    <name type="synonym">Amygdalus dulcis</name>
    <dbReference type="NCBI Taxonomy" id="3755"/>
    <lineage>
        <taxon>Eukaryota</taxon>
        <taxon>Viridiplantae</taxon>
        <taxon>Streptophyta</taxon>
        <taxon>Embryophyta</taxon>
        <taxon>Tracheophyta</taxon>
        <taxon>Spermatophyta</taxon>
        <taxon>Magnoliopsida</taxon>
        <taxon>eudicotyledons</taxon>
        <taxon>Gunneridae</taxon>
        <taxon>Pentapetalae</taxon>
        <taxon>rosids</taxon>
        <taxon>fabids</taxon>
        <taxon>Rosales</taxon>
        <taxon>Rosaceae</taxon>
        <taxon>Amygdaloideae</taxon>
        <taxon>Amygdaleae</taxon>
        <taxon>Prunus</taxon>
    </lineage>
</organism>
<name>A0AAD5F5D5_PRUDU</name>
<gene>
    <name evidence="2" type="ORF">L3X38_006791</name>
</gene>
<comment type="caution">
    <text evidence="2">The sequence shown here is derived from an EMBL/GenBank/DDBJ whole genome shotgun (WGS) entry which is preliminary data.</text>
</comment>
<reference evidence="2 3" key="1">
    <citation type="journal article" date="2022" name="G3 (Bethesda)">
        <title>Whole-genome sequence and methylome profiling of the almond [Prunus dulcis (Mill.) D.A. Webb] cultivar 'Nonpareil'.</title>
        <authorList>
            <person name="D'Amico-Willman K.M."/>
            <person name="Ouma W.Z."/>
            <person name="Meulia T."/>
            <person name="Sideli G.M."/>
            <person name="Gradziel T.M."/>
            <person name="Fresnedo-Ramirez J."/>
        </authorList>
    </citation>
    <scope>NUCLEOTIDE SEQUENCE [LARGE SCALE GENOMIC DNA]</scope>
    <source>
        <strain evidence="2">Clone GOH B32 T37-40</strain>
    </source>
</reference>
<accession>A0AAD5F5D5</accession>